<dbReference type="PANTHER" id="PTHR21043:SF0">
    <property type="entry name" value="MITOCHONDRIAL ASSEMBLY OF RIBOSOMAL LARGE SUBUNIT PROTEIN 1"/>
    <property type="match status" value="1"/>
</dbReference>
<protein>
    <recommendedName>
        <fullName evidence="2">Ribosomal silencing factor RsfS</fullName>
    </recommendedName>
</protein>
<keyword evidence="4" id="KW-1185">Reference proteome</keyword>
<comment type="subcellular location">
    <subcellularLocation>
        <location evidence="2">Cytoplasm</location>
    </subcellularLocation>
</comment>
<dbReference type="AlphaFoldDB" id="A0A2U0U7M5"/>
<evidence type="ECO:0000313" key="4">
    <source>
        <dbReference type="Proteomes" id="UP000245870"/>
    </source>
</evidence>
<dbReference type="PANTHER" id="PTHR21043">
    <property type="entry name" value="IOJAP SUPERFAMILY ORTHOLOG"/>
    <property type="match status" value="1"/>
</dbReference>
<organism evidence="3 4">
    <name type="scientific">Hallella colorans</name>
    <dbReference type="NCBI Taxonomy" id="1703337"/>
    <lineage>
        <taxon>Bacteria</taxon>
        <taxon>Pseudomonadati</taxon>
        <taxon>Bacteroidota</taxon>
        <taxon>Bacteroidia</taxon>
        <taxon>Bacteroidales</taxon>
        <taxon>Prevotellaceae</taxon>
        <taxon>Hallella</taxon>
    </lineage>
</organism>
<dbReference type="GO" id="GO:0042256">
    <property type="term" value="P:cytosolic ribosome assembly"/>
    <property type="evidence" value="ECO:0007669"/>
    <property type="project" value="UniProtKB-UniRule"/>
</dbReference>
<dbReference type="InterPro" id="IPR004394">
    <property type="entry name" value="Iojap/RsfS/C7orf30"/>
</dbReference>
<dbReference type="Pfam" id="PF02410">
    <property type="entry name" value="RsfS"/>
    <property type="match status" value="1"/>
</dbReference>
<dbReference type="GO" id="GO:0043023">
    <property type="term" value="F:ribosomal large subunit binding"/>
    <property type="evidence" value="ECO:0007669"/>
    <property type="project" value="TreeGrafter"/>
</dbReference>
<dbReference type="Proteomes" id="UP000245870">
    <property type="component" value="Unassembled WGS sequence"/>
</dbReference>
<evidence type="ECO:0000313" key="3">
    <source>
        <dbReference type="EMBL" id="PVX53655.1"/>
    </source>
</evidence>
<comment type="caution">
    <text evidence="3">The sequence shown here is derived from an EMBL/GenBank/DDBJ whole genome shotgun (WGS) entry which is preliminary data.</text>
</comment>
<dbReference type="GO" id="GO:0017148">
    <property type="term" value="P:negative regulation of translation"/>
    <property type="evidence" value="ECO:0007669"/>
    <property type="project" value="UniProtKB-UniRule"/>
</dbReference>
<dbReference type="Gene3D" id="3.30.460.10">
    <property type="entry name" value="Beta Polymerase, domain 2"/>
    <property type="match status" value="1"/>
</dbReference>
<proteinExistence type="inferred from homology"/>
<dbReference type="SUPFAM" id="SSF81301">
    <property type="entry name" value="Nucleotidyltransferase"/>
    <property type="match status" value="1"/>
</dbReference>
<comment type="similarity">
    <text evidence="1 2">Belongs to the Iojap/RsfS family.</text>
</comment>
<dbReference type="HAMAP" id="MF_01477">
    <property type="entry name" value="Iojap_RsfS"/>
    <property type="match status" value="1"/>
</dbReference>
<comment type="subunit">
    <text evidence="2">Interacts with ribosomal protein uL14 (rplN).</text>
</comment>
<evidence type="ECO:0000256" key="1">
    <source>
        <dbReference type="ARBA" id="ARBA00010574"/>
    </source>
</evidence>
<reference evidence="3 4" key="1">
    <citation type="submission" date="2018-05" db="EMBL/GenBank/DDBJ databases">
        <title>Genomic Encyclopedia of Type Strains, Phase IV (KMG-IV): sequencing the most valuable type-strain genomes for metagenomic binning, comparative biology and taxonomic classification.</title>
        <authorList>
            <person name="Goeker M."/>
        </authorList>
    </citation>
    <scope>NUCLEOTIDE SEQUENCE [LARGE SCALE GENOMIC DNA]</scope>
    <source>
        <strain evidence="3 4">DSM 100333</strain>
    </source>
</reference>
<keyword evidence="2" id="KW-0678">Repressor</keyword>
<evidence type="ECO:0000256" key="2">
    <source>
        <dbReference type="HAMAP-Rule" id="MF_01477"/>
    </source>
</evidence>
<keyword evidence="2" id="KW-0963">Cytoplasm</keyword>
<dbReference type="NCBIfam" id="TIGR00090">
    <property type="entry name" value="rsfS_iojap_ybeB"/>
    <property type="match status" value="1"/>
</dbReference>
<dbReference type="GO" id="GO:0090071">
    <property type="term" value="P:negative regulation of ribosome biogenesis"/>
    <property type="evidence" value="ECO:0007669"/>
    <property type="project" value="UniProtKB-UniRule"/>
</dbReference>
<keyword evidence="2" id="KW-0810">Translation regulation</keyword>
<name>A0A2U0U7M5_9BACT</name>
<dbReference type="InterPro" id="IPR043519">
    <property type="entry name" value="NT_sf"/>
</dbReference>
<accession>A0A2U0U7M5</accession>
<sequence>MLLKKPNINRKSNISQYLHVTLHYTYIINKKGKPIQDFSMTETTTLVKTITKGIQDKKGKDIVIADLSHIDGAIANYFVICQGSSPNQVEAIAEAVAGACREEMSEKPVGVNGLGNNQWIAIDFVDVLVHIFQPETREFYNLEELWEDAKLTKIPNID</sequence>
<dbReference type="EMBL" id="QENY01000010">
    <property type="protein sequence ID" value="PVX53655.1"/>
    <property type="molecule type" value="Genomic_DNA"/>
</dbReference>
<dbReference type="GO" id="GO:0005737">
    <property type="term" value="C:cytoplasm"/>
    <property type="evidence" value="ECO:0007669"/>
    <property type="project" value="UniProtKB-SubCell"/>
</dbReference>
<comment type="function">
    <text evidence="2">Functions as a ribosomal silencing factor. Interacts with ribosomal protein uL14 (rplN), blocking formation of intersubunit bridge B8. Prevents association of the 30S and 50S ribosomal subunits and the formation of functional ribosomes, thus repressing translation.</text>
</comment>
<gene>
    <name evidence="2" type="primary">rsfS</name>
    <name evidence="3" type="ORF">C7379_11081</name>
</gene>